<dbReference type="GO" id="GO:0008017">
    <property type="term" value="F:microtubule binding"/>
    <property type="evidence" value="ECO:0007669"/>
    <property type="project" value="InterPro"/>
</dbReference>
<evidence type="ECO:0000256" key="5">
    <source>
        <dbReference type="ARBA" id="ARBA00022840"/>
    </source>
</evidence>
<evidence type="ECO:0000256" key="6">
    <source>
        <dbReference type="ARBA" id="ARBA00023175"/>
    </source>
</evidence>
<evidence type="ECO:0000256" key="8">
    <source>
        <dbReference type="PROSITE-ProRule" id="PRU00283"/>
    </source>
</evidence>
<dbReference type="OrthoDB" id="272627at2759"/>
<feature type="region of interest" description="Disordered" evidence="10">
    <location>
        <begin position="893"/>
        <end position="919"/>
    </location>
</feature>
<gene>
    <name evidence="12" type="ORF">JKF63_05091</name>
</gene>
<feature type="region of interest" description="Disordered" evidence="10">
    <location>
        <begin position="1699"/>
        <end position="1769"/>
    </location>
</feature>
<comment type="caution">
    <text evidence="12">The sequence shown here is derived from an EMBL/GenBank/DDBJ whole genome shotgun (WGS) entry which is preliminary data.</text>
</comment>
<dbReference type="GO" id="GO:0051231">
    <property type="term" value="P:spindle elongation"/>
    <property type="evidence" value="ECO:0007669"/>
    <property type="project" value="TreeGrafter"/>
</dbReference>
<feature type="region of interest" description="Disordered" evidence="10">
    <location>
        <begin position="1923"/>
        <end position="1984"/>
    </location>
</feature>
<keyword evidence="7" id="KW-0206">Cytoskeleton</keyword>
<name>A0A836IJE2_9TRYP</name>
<feature type="compositionally biased region" description="Low complexity" evidence="10">
    <location>
        <begin position="823"/>
        <end position="838"/>
    </location>
</feature>
<keyword evidence="5 8" id="KW-0067">ATP-binding</keyword>
<keyword evidence="9" id="KW-0175">Coiled coil</keyword>
<comment type="similarity">
    <text evidence="8">Belongs to the TRAFAC class myosin-kinesin ATPase superfamily. Kinesin family.</text>
</comment>
<feature type="coiled-coil region" evidence="9">
    <location>
        <begin position="481"/>
        <end position="508"/>
    </location>
</feature>
<feature type="region of interest" description="Disordered" evidence="10">
    <location>
        <begin position="823"/>
        <end position="852"/>
    </location>
</feature>
<keyword evidence="6 8" id="KW-0505">Motor protein</keyword>
<dbReference type="SUPFAM" id="SSF52540">
    <property type="entry name" value="P-loop containing nucleoside triphosphate hydrolases"/>
    <property type="match status" value="1"/>
</dbReference>
<evidence type="ECO:0000313" key="13">
    <source>
        <dbReference type="Proteomes" id="UP000674318"/>
    </source>
</evidence>
<dbReference type="KEGG" id="phet:94291137"/>
<dbReference type="GO" id="GO:0072686">
    <property type="term" value="C:mitotic spindle"/>
    <property type="evidence" value="ECO:0007669"/>
    <property type="project" value="TreeGrafter"/>
</dbReference>
<protein>
    <recommendedName>
        <fullName evidence="11">Kinesin motor domain-containing protein</fullName>
    </recommendedName>
</protein>
<feature type="coiled-coil region" evidence="9">
    <location>
        <begin position="1067"/>
        <end position="1094"/>
    </location>
</feature>
<feature type="compositionally biased region" description="Polar residues" evidence="10">
    <location>
        <begin position="988"/>
        <end position="1004"/>
    </location>
</feature>
<feature type="region of interest" description="Disordered" evidence="10">
    <location>
        <begin position="2028"/>
        <end position="2077"/>
    </location>
</feature>
<dbReference type="PANTHER" id="PTHR47970">
    <property type="entry name" value="KINESIN-LIKE PROTEIN KIF11"/>
    <property type="match status" value="1"/>
</dbReference>
<feature type="compositionally biased region" description="Polar residues" evidence="10">
    <location>
        <begin position="1950"/>
        <end position="1967"/>
    </location>
</feature>
<feature type="compositionally biased region" description="Low complexity" evidence="10">
    <location>
        <begin position="943"/>
        <end position="963"/>
    </location>
</feature>
<feature type="binding site" evidence="8">
    <location>
        <begin position="211"/>
        <end position="218"/>
    </location>
    <ligand>
        <name>ATP</name>
        <dbReference type="ChEBI" id="CHEBI:30616"/>
    </ligand>
</feature>
<dbReference type="PANTHER" id="PTHR47970:SF25">
    <property type="entry name" value="PUTATIVE-RELATED"/>
    <property type="match status" value="1"/>
</dbReference>
<dbReference type="GO" id="GO:0008574">
    <property type="term" value="F:plus-end-directed microtubule motor activity"/>
    <property type="evidence" value="ECO:0007669"/>
    <property type="project" value="TreeGrafter"/>
</dbReference>
<evidence type="ECO:0000256" key="7">
    <source>
        <dbReference type="ARBA" id="ARBA00023212"/>
    </source>
</evidence>
<dbReference type="SMART" id="SM00129">
    <property type="entry name" value="KISc"/>
    <property type="match status" value="1"/>
</dbReference>
<feature type="compositionally biased region" description="Polar residues" evidence="10">
    <location>
        <begin position="1699"/>
        <end position="1709"/>
    </location>
</feature>
<feature type="compositionally biased region" description="Polar residues" evidence="10">
    <location>
        <begin position="893"/>
        <end position="904"/>
    </location>
</feature>
<reference evidence="12 13" key="1">
    <citation type="submission" date="2021-02" db="EMBL/GenBank/DDBJ databases">
        <title>Porcisia hertigi Genome sequencing and assembly.</title>
        <authorList>
            <person name="Almutairi H."/>
            <person name="Gatherer D."/>
        </authorList>
    </citation>
    <scope>NUCLEOTIDE SEQUENCE [LARGE SCALE GENOMIC DNA]</scope>
    <source>
        <strain evidence="12 13">C119</strain>
    </source>
</reference>
<dbReference type="GO" id="GO:0090307">
    <property type="term" value="P:mitotic spindle assembly"/>
    <property type="evidence" value="ECO:0007669"/>
    <property type="project" value="TreeGrafter"/>
</dbReference>
<keyword evidence="2" id="KW-0963">Cytoplasm</keyword>
<comment type="subcellular location">
    <subcellularLocation>
        <location evidence="1">Cytoplasm</location>
        <location evidence="1">Cytoskeleton</location>
    </subcellularLocation>
</comment>
<evidence type="ECO:0000256" key="9">
    <source>
        <dbReference type="SAM" id="Coils"/>
    </source>
</evidence>
<feature type="compositionally biased region" description="Polar residues" evidence="10">
    <location>
        <begin position="1603"/>
        <end position="1615"/>
    </location>
</feature>
<keyword evidence="13" id="KW-1185">Reference proteome</keyword>
<keyword evidence="4 8" id="KW-0547">Nucleotide-binding</keyword>
<evidence type="ECO:0000256" key="3">
    <source>
        <dbReference type="ARBA" id="ARBA00022701"/>
    </source>
</evidence>
<dbReference type="InterPro" id="IPR019821">
    <property type="entry name" value="Kinesin_motor_CS"/>
</dbReference>
<feature type="compositionally biased region" description="Polar residues" evidence="10">
    <location>
        <begin position="1742"/>
        <end position="1764"/>
    </location>
</feature>
<sequence length="2089" mass="227221">MGRRAAQGGYPDDGHIFVCVRVRDVPQNAAFLTCNANAATNTRASTVARKSVVRDAQRICVSVVENVVVMHDPASVDDDATVAKDGSNVVQMLTDRATLTGVARPLRKTAAATSRTSSRRTAVLGDHRVTTAGSGASTHHLISTGTANYYEFDDCIASMEESQLLQMPLIRTSDFLPPPLYGTQEDVYRCTAMRAVEAAIEGINSCVFAYGQTGSGKTYTLFGDTTHMHRDPGIVPRTLDDLFVRLEALKLSYRSDKETEYSYNVHLSFYEIYQNEVYCLFSRQGPLHVQFVRDSAGKKETMIIHDLLQQAVTSAEKAYPLIEMGLRRRQTSETGMNARSSRSHAVLQIRVAQYRTSRHTREGVEHQATVNLVDLAGSERQKTANTSGSSRAEGIQINQSLATLARVINDIASGAKFVNYRDSLLTMVLKDNLGGNSKTFMIANISPIAFSYQESCATLTYAKAVRRIRNRPMVNKNFQTRANLLEQNMFLKQENEKLKEQMEAWVRGLRSGHSHAAEMDAADLHPVGGGGMTEGPSGPLSPSSLMSKAFTNEQPCAAGVPLPTLRCNEAFLSAASSGLTAPLLIASHRRYTSLAGIGGSCVEGGVVCVSSLVKETMEFSLSRVLHPLPRVKATDSPHTADAKVAQGMDLGSLVLERVSQRSLELRYYVHFNPPATDEGLSRLVDVQVNGKSLRAKGRRELHHGDVVCAYLEDDAKVEEAAAADAATGTSLHAQSLISFHYVDLNALSRSPSVSTSGMASATLGQIAVSVDLPEGMEHLTLEGIKQLQRDNAKLLDLVREQAETINYHCAHTSVSMQTETLMGGISPVGSPGSVSPNPRSLEPSSADSLPPPAVARRTAAALEAFRRLSVSPSIRGGSVMPADLETNELLSRLGTQSQSHQHPNSVLPENRKPHRTTLPGNATLEALARRLAELEAGGRPKALASSISSSSSRSSPSVSISPSAEMDYNFEASRDISADGKRDEERGSTMTARSGQGSIACVSSPSQMRAVSAQHRSEGVVEARTDGHEPQPEPIGDGQRRIVYENTEGVRERFQSVVREREKFEYILRLEALISELRVQISELESRLRFSRDETLEQQMSREGVEAHRDALLGELASLHSENSALRTENASLEAFLARDEQALTDAARIADEELQRQVAVLADRNRALTTLARMWKQRTMKYIAMSYGAGRDDKDASSTRAAHLEAIPWDDLRAAETVAIAKRRLGGGDADSCSAEAARTIEAFEKATAEENMRALEYALLHFDNENQRLLDEIRRIQLELDGHKDLIERLRMEKAQMEKALVGTTDSTEEERRRMQQLLHNTNVQLEEAERNVKQTQSRLDDAVAMRNNNKRKAEKNNELLLAQQKRTIEELERELSRMRREYKAKEEEATTLTRHFQDRVGLGVDSVAKIPELHSRIEELVNDSMEDYEAPNGYSVFPAGFEFSDEMTSLIRICLRILLDRLKMELYVLNAQSVHKFVLLINAVKVRTEAHFHTFMHQLRDAVSQMSRRTLRPGGKWGLSESDVLSTLVDHRRRQVGDALNGLLIWYDHWDSAPKTEHVAYMELIRNTDCIMHMARIVRRESSLNTNATSTSLMPIPGKNGSSDTSLISSSARRNDTTVKGSCKILSRLASSVRQSNLARALNQFSATPSRATIAGKEDVLGSTPPSAEEAPASFSRSATATALALSQSMIPFSRSATCTRGSGHQQPPAAHPEGSPTFTRCPSGLPRRGTAAAPVLSFSPQHHSSVATPMRSTNPAANGGSTTPAAMMATDATPTASTATAAAARANYSRMASTGVLPVSEADVAYVANSDVAEAVSISTYNFSRRMSSAAGIGASAGATADKGELVRQASCLFSRCQTAIPQTRSCRQQHQNALCRQASAVMAPSKTRIDAGTSENRRRTPLTKTTEAFTRSKTHTTISKSTMKPSRLSCRGSGVLGEGSPCARPSSSRPKATRLSAVQRNSMAEGAPGGTGNGRVSTLNRDADVKSSAPAISFYNPDVLKSLRERSTSDVNRVLPVADGTDVSVKKTGLPSNSSKHGKSKKARSATSSSAFEKTSTGARMSTGHSAPISSAASALPKLDFSTL</sequence>
<evidence type="ECO:0000313" key="12">
    <source>
        <dbReference type="EMBL" id="KAG5505755.1"/>
    </source>
</evidence>
<dbReference type="Proteomes" id="UP000674318">
    <property type="component" value="Chromosome 21"/>
</dbReference>
<feature type="coiled-coil region" evidence="9">
    <location>
        <begin position="1261"/>
        <end position="1398"/>
    </location>
</feature>
<dbReference type="PRINTS" id="PR00380">
    <property type="entry name" value="KINESINHEAVY"/>
</dbReference>
<dbReference type="GO" id="GO:0005876">
    <property type="term" value="C:spindle microtubule"/>
    <property type="evidence" value="ECO:0007669"/>
    <property type="project" value="TreeGrafter"/>
</dbReference>
<evidence type="ECO:0000256" key="4">
    <source>
        <dbReference type="ARBA" id="ARBA00022741"/>
    </source>
</evidence>
<keyword evidence="3" id="KW-0493">Microtubule</keyword>
<proteinExistence type="inferred from homology"/>
<dbReference type="GO" id="GO:0005524">
    <property type="term" value="F:ATP binding"/>
    <property type="evidence" value="ECO:0007669"/>
    <property type="project" value="UniProtKB-UniRule"/>
</dbReference>
<evidence type="ECO:0000256" key="2">
    <source>
        <dbReference type="ARBA" id="ARBA00022490"/>
    </source>
</evidence>
<evidence type="ECO:0000256" key="10">
    <source>
        <dbReference type="SAM" id="MobiDB-lite"/>
    </source>
</evidence>
<evidence type="ECO:0000259" key="11">
    <source>
        <dbReference type="PROSITE" id="PS50067"/>
    </source>
</evidence>
<dbReference type="InterPro" id="IPR047149">
    <property type="entry name" value="KIF11-like"/>
</dbReference>
<dbReference type="EMBL" id="JAFJZO010000021">
    <property type="protein sequence ID" value="KAG5505755.1"/>
    <property type="molecule type" value="Genomic_DNA"/>
</dbReference>
<dbReference type="InterPro" id="IPR027417">
    <property type="entry name" value="P-loop_NTPase"/>
</dbReference>
<feature type="region of interest" description="Disordered" evidence="10">
    <location>
        <begin position="943"/>
        <end position="1004"/>
    </location>
</feature>
<dbReference type="Gene3D" id="3.40.850.10">
    <property type="entry name" value="Kinesin motor domain"/>
    <property type="match status" value="1"/>
</dbReference>
<evidence type="ECO:0000256" key="1">
    <source>
        <dbReference type="ARBA" id="ARBA00004245"/>
    </source>
</evidence>
<feature type="compositionally biased region" description="Polar residues" evidence="10">
    <location>
        <begin position="2057"/>
        <end position="2070"/>
    </location>
</feature>
<dbReference type="InterPro" id="IPR036961">
    <property type="entry name" value="Kinesin_motor_dom_sf"/>
</dbReference>
<feature type="region of interest" description="Disordered" evidence="10">
    <location>
        <begin position="1589"/>
        <end position="1616"/>
    </location>
</feature>
<dbReference type="CDD" id="cd00106">
    <property type="entry name" value="KISc"/>
    <property type="match status" value="1"/>
</dbReference>
<feature type="compositionally biased region" description="Basic and acidic residues" evidence="10">
    <location>
        <begin position="972"/>
        <end position="987"/>
    </location>
</feature>
<feature type="domain" description="Kinesin motor" evidence="11">
    <location>
        <begin position="183"/>
        <end position="468"/>
    </location>
</feature>
<dbReference type="PROSITE" id="PS50067">
    <property type="entry name" value="KINESIN_MOTOR_2"/>
    <property type="match status" value="1"/>
</dbReference>
<dbReference type="Pfam" id="PF00225">
    <property type="entry name" value="Kinesin"/>
    <property type="match status" value="1"/>
</dbReference>
<organism evidence="12 13">
    <name type="scientific">Porcisia hertigi</name>
    <dbReference type="NCBI Taxonomy" id="2761500"/>
    <lineage>
        <taxon>Eukaryota</taxon>
        <taxon>Discoba</taxon>
        <taxon>Euglenozoa</taxon>
        <taxon>Kinetoplastea</taxon>
        <taxon>Metakinetoplastina</taxon>
        <taxon>Trypanosomatida</taxon>
        <taxon>Trypanosomatidae</taxon>
        <taxon>Leishmaniinae</taxon>
        <taxon>Porcisia</taxon>
    </lineage>
</organism>
<accession>A0A836IJE2</accession>
<feature type="region of interest" description="Disordered" evidence="10">
    <location>
        <begin position="1659"/>
        <end position="1679"/>
    </location>
</feature>
<dbReference type="PROSITE" id="PS00411">
    <property type="entry name" value="KINESIN_MOTOR_1"/>
    <property type="match status" value="1"/>
</dbReference>
<dbReference type="InterPro" id="IPR001752">
    <property type="entry name" value="Kinesin_motor_dom"/>
</dbReference>
<dbReference type="GeneID" id="94291137"/>
<dbReference type="GO" id="GO:0007018">
    <property type="term" value="P:microtubule-based movement"/>
    <property type="evidence" value="ECO:0007669"/>
    <property type="project" value="InterPro"/>
</dbReference>
<dbReference type="RefSeq" id="XP_067757423.1">
    <property type="nucleotide sequence ID" value="XM_067901060.1"/>
</dbReference>